<feature type="region of interest" description="Disordered" evidence="1">
    <location>
        <begin position="1"/>
        <end position="52"/>
    </location>
</feature>
<evidence type="ECO:0000313" key="2">
    <source>
        <dbReference type="EMBL" id="BCS02966.1"/>
    </source>
</evidence>
<dbReference type="AlphaFoldDB" id="A0A7R8A285"/>
<dbReference type="RefSeq" id="XP_041546728.1">
    <property type="nucleotide sequence ID" value="XM_041680799.1"/>
</dbReference>
<name>A0A7R8A285_ASPKA</name>
<evidence type="ECO:0000313" key="3">
    <source>
        <dbReference type="Proteomes" id="UP000661280"/>
    </source>
</evidence>
<dbReference type="Proteomes" id="UP000661280">
    <property type="component" value="Chromosome 6"/>
</dbReference>
<dbReference type="GeneID" id="64964287"/>
<gene>
    <name evidence="2" type="ORF">AKAW2_61230S</name>
</gene>
<reference evidence="2" key="2">
    <citation type="submission" date="2021-02" db="EMBL/GenBank/DDBJ databases">
        <title>Aspergillus luchuensis mut. kawachii IFO 4304 genome sequence.</title>
        <authorList>
            <person name="Mori K."/>
            <person name="Kadooka C."/>
            <person name="Goto M."/>
            <person name="Futagami T."/>
        </authorList>
    </citation>
    <scope>NUCLEOTIDE SEQUENCE</scope>
    <source>
        <strain evidence="2">IFO 4308</strain>
    </source>
</reference>
<evidence type="ECO:0000256" key="1">
    <source>
        <dbReference type="SAM" id="MobiDB-lite"/>
    </source>
</evidence>
<keyword evidence="3" id="KW-1185">Reference proteome</keyword>
<accession>A0A7R8A285</accession>
<organism evidence="2 3">
    <name type="scientific">Aspergillus kawachii</name>
    <name type="common">White koji mold</name>
    <name type="synonym">Aspergillus awamori var. kawachi</name>
    <dbReference type="NCBI Taxonomy" id="1069201"/>
    <lineage>
        <taxon>Eukaryota</taxon>
        <taxon>Fungi</taxon>
        <taxon>Dikarya</taxon>
        <taxon>Ascomycota</taxon>
        <taxon>Pezizomycotina</taxon>
        <taxon>Eurotiomycetes</taxon>
        <taxon>Eurotiomycetidae</taxon>
        <taxon>Eurotiales</taxon>
        <taxon>Aspergillaceae</taxon>
        <taxon>Aspergillus</taxon>
        <taxon>Aspergillus subgen. Circumdati</taxon>
    </lineage>
</organism>
<protein>
    <submittedName>
        <fullName evidence="2">Uncharacterized protein</fullName>
    </submittedName>
</protein>
<dbReference type="KEGG" id="aluc:AKAW2_61230S"/>
<dbReference type="EMBL" id="AP024430">
    <property type="protein sequence ID" value="BCS02966.1"/>
    <property type="molecule type" value="Genomic_DNA"/>
</dbReference>
<proteinExistence type="predicted"/>
<reference evidence="2" key="1">
    <citation type="submission" date="2021-01" db="EMBL/GenBank/DDBJ databases">
        <authorList>
            <consortium name="Aspergillus luchuensis mut. kawachii IFO 4304 genome sequencing consortium"/>
            <person name="Kazuki M."/>
            <person name="Futagami T."/>
        </authorList>
    </citation>
    <scope>NUCLEOTIDE SEQUENCE</scope>
    <source>
        <strain evidence="2">IFO 4308</strain>
    </source>
</reference>
<feature type="compositionally biased region" description="Polar residues" evidence="1">
    <location>
        <begin position="1"/>
        <end position="21"/>
    </location>
</feature>
<sequence>MLCFSPNSGMVPATTDTQPDNSSRKEQRRARVSQPVGHSGYLSAHPHPHHAVYSPSPAHIHVHADFVPACTLEIYSAIRGRESETGSVRNQVGLFQAKV</sequence>